<dbReference type="EMBL" id="JAXIOK010000008">
    <property type="protein sequence ID" value="KAK4763527.1"/>
    <property type="molecule type" value="Genomic_DNA"/>
</dbReference>
<dbReference type="InterPro" id="IPR040389">
    <property type="entry name" value="SMR"/>
</dbReference>
<dbReference type="PANTHER" id="PTHR33142:SF89">
    <property type="entry name" value="CYCLIN-DEPENDENT PROTEIN KINASE INHIBITOR SMR2"/>
    <property type="match status" value="1"/>
</dbReference>
<protein>
    <submittedName>
        <fullName evidence="4">Uncharacterized protein</fullName>
    </submittedName>
</protein>
<comment type="caution">
    <text evidence="4">The sequence shown here is derived from an EMBL/GenBank/DDBJ whole genome shotgun (WGS) entry which is preliminary data.</text>
</comment>
<evidence type="ECO:0000256" key="1">
    <source>
        <dbReference type="ARBA" id="ARBA00023013"/>
    </source>
</evidence>
<dbReference type="AlphaFoldDB" id="A0AAN7KCA4"/>
<keyword evidence="5" id="KW-1185">Reference proteome</keyword>
<evidence type="ECO:0000256" key="3">
    <source>
        <dbReference type="SAM" id="MobiDB-lite"/>
    </source>
</evidence>
<gene>
    <name evidence="4" type="ORF">SAY87_012965</name>
</gene>
<reference evidence="4 5" key="1">
    <citation type="journal article" date="2023" name="Hortic Res">
        <title>Pangenome of water caltrop reveals structural variations and asymmetric subgenome divergence after allopolyploidization.</title>
        <authorList>
            <person name="Zhang X."/>
            <person name="Chen Y."/>
            <person name="Wang L."/>
            <person name="Yuan Y."/>
            <person name="Fang M."/>
            <person name="Shi L."/>
            <person name="Lu R."/>
            <person name="Comes H.P."/>
            <person name="Ma Y."/>
            <person name="Chen Y."/>
            <person name="Huang G."/>
            <person name="Zhou Y."/>
            <person name="Zheng Z."/>
            <person name="Qiu Y."/>
        </authorList>
    </citation>
    <scope>NUCLEOTIDE SEQUENCE [LARGE SCALE GENOMIC DNA]</scope>
    <source>
        <tissue evidence="4">Roots</tissue>
    </source>
</reference>
<organism evidence="4 5">
    <name type="scientific">Trapa incisa</name>
    <dbReference type="NCBI Taxonomy" id="236973"/>
    <lineage>
        <taxon>Eukaryota</taxon>
        <taxon>Viridiplantae</taxon>
        <taxon>Streptophyta</taxon>
        <taxon>Embryophyta</taxon>
        <taxon>Tracheophyta</taxon>
        <taxon>Spermatophyta</taxon>
        <taxon>Magnoliopsida</taxon>
        <taxon>eudicotyledons</taxon>
        <taxon>Gunneridae</taxon>
        <taxon>Pentapetalae</taxon>
        <taxon>rosids</taxon>
        <taxon>malvids</taxon>
        <taxon>Myrtales</taxon>
        <taxon>Lythraceae</taxon>
        <taxon>Trapa</taxon>
    </lineage>
</organism>
<dbReference type="GO" id="GO:0004860">
    <property type="term" value="F:protein kinase inhibitor activity"/>
    <property type="evidence" value="ECO:0007669"/>
    <property type="project" value="UniProtKB-KW"/>
</dbReference>
<evidence type="ECO:0000313" key="4">
    <source>
        <dbReference type="EMBL" id="KAK4763527.1"/>
    </source>
</evidence>
<evidence type="ECO:0000313" key="5">
    <source>
        <dbReference type="Proteomes" id="UP001345219"/>
    </source>
</evidence>
<dbReference type="Proteomes" id="UP001345219">
    <property type="component" value="Chromosome 11"/>
</dbReference>
<keyword evidence="2" id="KW-0131">Cell cycle</keyword>
<feature type="compositionally biased region" description="Basic and acidic residues" evidence="3">
    <location>
        <begin position="1"/>
        <end position="24"/>
    </location>
</feature>
<sequence>MSKEGDDVRPREPKPSEAEEEQKGPSDTSLLLAGESATAGGHQSSLQEEFSEFQTPSSSDHGISKSGSCPEAPQKRVQRKRKRSESLPQFFETTRGDEVELLFRSDSEISGATISRGRKRRCKSV</sequence>
<keyword evidence="1" id="KW-0649">Protein kinase inhibitor</keyword>
<feature type="compositionally biased region" description="Polar residues" evidence="3">
    <location>
        <begin position="41"/>
        <end position="56"/>
    </location>
</feature>
<proteinExistence type="predicted"/>
<dbReference type="PANTHER" id="PTHR33142">
    <property type="entry name" value="CYCLIN-DEPENDENT PROTEIN KINASE INHIBITOR SMR13"/>
    <property type="match status" value="1"/>
</dbReference>
<accession>A0AAN7KCA4</accession>
<feature type="region of interest" description="Disordered" evidence="3">
    <location>
        <begin position="1"/>
        <end position="91"/>
    </location>
</feature>
<evidence type="ECO:0000256" key="2">
    <source>
        <dbReference type="ARBA" id="ARBA00023306"/>
    </source>
</evidence>
<dbReference type="GO" id="GO:0032875">
    <property type="term" value="P:regulation of DNA endoreduplication"/>
    <property type="evidence" value="ECO:0007669"/>
    <property type="project" value="InterPro"/>
</dbReference>
<name>A0AAN7KCA4_9MYRT</name>
<feature type="compositionally biased region" description="Low complexity" evidence="3">
    <location>
        <begin position="57"/>
        <end position="68"/>
    </location>
</feature>